<feature type="transmembrane region" description="Helical" evidence="6">
    <location>
        <begin position="124"/>
        <end position="141"/>
    </location>
</feature>
<comment type="subcellular location">
    <subcellularLocation>
        <location evidence="1">Membrane</location>
        <topology evidence="1">Multi-pass membrane protein</topology>
    </subcellularLocation>
</comment>
<protein>
    <submittedName>
        <fullName evidence="8">DMT family transporter</fullName>
    </submittedName>
</protein>
<dbReference type="Proteomes" id="UP000673975">
    <property type="component" value="Unassembled WGS sequence"/>
</dbReference>
<evidence type="ECO:0000256" key="2">
    <source>
        <dbReference type="ARBA" id="ARBA00007362"/>
    </source>
</evidence>
<gene>
    <name evidence="8" type="ORF">NATSA_12635</name>
</gene>
<comment type="similarity">
    <text evidence="2">Belongs to the EamA transporter family.</text>
</comment>
<dbReference type="InterPro" id="IPR050638">
    <property type="entry name" value="AA-Vitamin_Transporters"/>
</dbReference>
<dbReference type="RefSeq" id="WP_210512971.1">
    <property type="nucleotide sequence ID" value="NZ_JAFIDN010000011.1"/>
</dbReference>
<evidence type="ECO:0000256" key="4">
    <source>
        <dbReference type="ARBA" id="ARBA00022989"/>
    </source>
</evidence>
<dbReference type="PANTHER" id="PTHR32322:SF2">
    <property type="entry name" value="EAMA DOMAIN-CONTAINING PROTEIN"/>
    <property type="match status" value="1"/>
</dbReference>
<evidence type="ECO:0000256" key="1">
    <source>
        <dbReference type="ARBA" id="ARBA00004141"/>
    </source>
</evidence>
<keyword evidence="4 6" id="KW-1133">Transmembrane helix</keyword>
<feature type="domain" description="EamA" evidence="7">
    <location>
        <begin position="10"/>
        <end position="141"/>
    </location>
</feature>
<keyword evidence="9" id="KW-1185">Reference proteome</keyword>
<evidence type="ECO:0000256" key="5">
    <source>
        <dbReference type="ARBA" id="ARBA00023136"/>
    </source>
</evidence>
<feature type="domain" description="EamA" evidence="7">
    <location>
        <begin position="188"/>
        <end position="291"/>
    </location>
</feature>
<dbReference type="EMBL" id="JAFIDN010000011">
    <property type="protein sequence ID" value="MBP3193514.1"/>
    <property type="molecule type" value="Genomic_DNA"/>
</dbReference>
<keyword evidence="3 6" id="KW-0812">Transmembrane</keyword>
<dbReference type="InterPro" id="IPR037185">
    <property type="entry name" value="EmrE-like"/>
</dbReference>
<feature type="transmembrane region" description="Helical" evidence="6">
    <location>
        <begin position="251"/>
        <end position="268"/>
    </location>
</feature>
<dbReference type="AlphaFoldDB" id="A0A8J7RTD6"/>
<evidence type="ECO:0000313" key="9">
    <source>
        <dbReference type="Proteomes" id="UP000673975"/>
    </source>
</evidence>
<feature type="transmembrane region" description="Helical" evidence="6">
    <location>
        <begin position="153"/>
        <end position="172"/>
    </location>
</feature>
<evidence type="ECO:0000259" key="7">
    <source>
        <dbReference type="Pfam" id="PF00892"/>
    </source>
</evidence>
<keyword evidence="5 6" id="KW-0472">Membrane</keyword>
<feature type="transmembrane region" description="Helical" evidence="6">
    <location>
        <begin position="96"/>
        <end position="117"/>
    </location>
</feature>
<reference evidence="8" key="1">
    <citation type="submission" date="2021-02" db="EMBL/GenBank/DDBJ databases">
        <title>Natronogracilivirga saccharolytica gen. nov. sp. nov. a new anaerobic, haloalkiliphilic carbohydrate-fermenting bacterium from soda lake and proposing of Cyclonatronumiaceae fam. nov. in the phylum Balneolaeota.</title>
        <authorList>
            <person name="Zhilina T.N."/>
            <person name="Sorokin D.Y."/>
            <person name="Zavarzina D.G."/>
            <person name="Toshchakov S.V."/>
            <person name="Kublanov I.V."/>
        </authorList>
    </citation>
    <scope>NUCLEOTIDE SEQUENCE</scope>
    <source>
        <strain evidence="8">Z-1702</strain>
    </source>
</reference>
<evidence type="ECO:0000256" key="3">
    <source>
        <dbReference type="ARBA" id="ARBA00022692"/>
    </source>
</evidence>
<sequence length="295" mass="32528">MKSLRSTTWVMAVAFVLFWNSGFIGADYALPNSGPFTLLFWRYWPLTLLLLSWLLIRGHFVWPGRNAALTSMVIGILAHGVWLGCVKLSLDYGVPAGIVALVVALQPMVTGAFSGLITNEHTPLHRWVGLIIGFIGVMIAVLYRTDFSDTESIFGYFIPFGSVIAITAASLYRRRMQVTGNDDLLPLPLALFYQCLGTALVVTIPAIAFEQLAVEWVPEFIATTIWLMLAVSLLAYALMWNLLNRIDATRVASLFYLGPPVTMLMAWVAFGDQLLPTDLVGLGVVMAGVLLSQRR</sequence>
<comment type="caution">
    <text evidence="8">The sequence shown here is derived from an EMBL/GenBank/DDBJ whole genome shotgun (WGS) entry which is preliminary data.</text>
</comment>
<dbReference type="SUPFAM" id="SSF103481">
    <property type="entry name" value="Multidrug resistance efflux transporter EmrE"/>
    <property type="match status" value="2"/>
</dbReference>
<evidence type="ECO:0000256" key="6">
    <source>
        <dbReference type="SAM" id="Phobius"/>
    </source>
</evidence>
<feature type="transmembrane region" description="Helical" evidence="6">
    <location>
        <begin position="274"/>
        <end position="292"/>
    </location>
</feature>
<feature type="transmembrane region" description="Helical" evidence="6">
    <location>
        <begin position="7"/>
        <end position="26"/>
    </location>
</feature>
<dbReference type="InterPro" id="IPR000620">
    <property type="entry name" value="EamA_dom"/>
</dbReference>
<feature type="transmembrane region" description="Helical" evidence="6">
    <location>
        <begin position="220"/>
        <end position="239"/>
    </location>
</feature>
<evidence type="ECO:0000313" key="8">
    <source>
        <dbReference type="EMBL" id="MBP3193514.1"/>
    </source>
</evidence>
<dbReference type="Pfam" id="PF00892">
    <property type="entry name" value="EamA"/>
    <property type="match status" value="2"/>
</dbReference>
<dbReference type="GO" id="GO:0016020">
    <property type="term" value="C:membrane"/>
    <property type="evidence" value="ECO:0007669"/>
    <property type="project" value="UniProtKB-SubCell"/>
</dbReference>
<feature type="transmembrane region" description="Helical" evidence="6">
    <location>
        <begin position="38"/>
        <end position="56"/>
    </location>
</feature>
<dbReference type="PANTHER" id="PTHR32322">
    <property type="entry name" value="INNER MEMBRANE TRANSPORTER"/>
    <property type="match status" value="1"/>
</dbReference>
<feature type="transmembrane region" description="Helical" evidence="6">
    <location>
        <begin position="68"/>
        <end position="90"/>
    </location>
</feature>
<feature type="transmembrane region" description="Helical" evidence="6">
    <location>
        <begin position="184"/>
        <end position="208"/>
    </location>
</feature>
<accession>A0A8J7RTD6</accession>
<name>A0A8J7RTD6_9BACT</name>
<organism evidence="8 9">
    <name type="scientific">Natronogracilivirga saccharolytica</name>
    <dbReference type="NCBI Taxonomy" id="2812953"/>
    <lineage>
        <taxon>Bacteria</taxon>
        <taxon>Pseudomonadati</taxon>
        <taxon>Balneolota</taxon>
        <taxon>Balneolia</taxon>
        <taxon>Balneolales</taxon>
        <taxon>Cyclonatronaceae</taxon>
        <taxon>Natronogracilivirga</taxon>
    </lineage>
</organism>
<proteinExistence type="inferred from homology"/>